<reference evidence="1 2" key="1">
    <citation type="submission" date="2020-06" db="EMBL/GenBank/DDBJ databases">
        <title>Interaction of electrochemicaly active bacteria, Geobacter bremensis R4 on different carbon anode.</title>
        <authorList>
            <person name="Meng L."/>
            <person name="Yoshida N."/>
        </authorList>
    </citation>
    <scope>NUCLEOTIDE SEQUENCE [LARGE SCALE GENOMIC DNA]</scope>
    <source>
        <strain evidence="1 2">R4</strain>
    </source>
</reference>
<dbReference type="NCBIfam" id="NF040692">
    <property type="entry name" value="recomb_assoc"/>
    <property type="match status" value="1"/>
</dbReference>
<keyword evidence="2" id="KW-1185">Reference proteome</keyword>
<evidence type="ECO:0000313" key="1">
    <source>
        <dbReference type="EMBL" id="BCG47168.1"/>
    </source>
</evidence>
<evidence type="ECO:0000313" key="2">
    <source>
        <dbReference type="Proteomes" id="UP000515472"/>
    </source>
</evidence>
<dbReference type="Proteomes" id="UP000515472">
    <property type="component" value="Chromosome"/>
</dbReference>
<accession>A0A6S6M0P9</accession>
<protein>
    <submittedName>
        <fullName evidence="1">Uncharacterized protein</fullName>
    </submittedName>
</protein>
<dbReference type="AlphaFoldDB" id="A0A6S6M0P9"/>
<dbReference type="EMBL" id="AP023213">
    <property type="protein sequence ID" value="BCG47168.1"/>
    <property type="molecule type" value="Genomic_DNA"/>
</dbReference>
<dbReference type="KEGG" id="gbn:GEOBRER4_19180"/>
<sequence length="232" mass="25233">MTKVIPTTTAPDVVKDARQLYRLYRDAANRPSKVDNLDRLWEVLDSIRNEGGRDYSIAEIGRRLESIGGPKTQSMRNAQGAYFREIITAYANAVNGSTRYIAASKSRVEQALDLVSDPSVRATLRMAIEEGRRLKIVNDNLHAAFKNLHVGVSLSTTSEEAGIKQNSPGQQLPQRFRAALAKGIDETRLAQQGLVVEADGSICNEVGDRLFPPSFVTAILAVLIPGIPGGGC</sequence>
<gene>
    <name evidence="1" type="ORF">GEOBRER4_n1995</name>
</gene>
<proteinExistence type="predicted"/>
<dbReference type="RefSeq" id="WP_197971405.1">
    <property type="nucleotide sequence ID" value="NZ_AP023213.1"/>
</dbReference>
<dbReference type="InterPro" id="IPR048061">
    <property type="entry name" value="GmtX-like"/>
</dbReference>
<organism evidence="1 2">
    <name type="scientific">Citrifermentans bremense</name>
    <dbReference type="NCBI Taxonomy" id="60035"/>
    <lineage>
        <taxon>Bacteria</taxon>
        <taxon>Pseudomonadati</taxon>
        <taxon>Thermodesulfobacteriota</taxon>
        <taxon>Desulfuromonadia</taxon>
        <taxon>Geobacterales</taxon>
        <taxon>Geobacteraceae</taxon>
        <taxon>Citrifermentans</taxon>
    </lineage>
</organism>
<name>A0A6S6M0P9_9BACT</name>